<dbReference type="Proteomes" id="UP000823598">
    <property type="component" value="Unassembled WGS sequence"/>
</dbReference>
<gene>
    <name evidence="7" type="ORF">IAB88_02330</name>
</gene>
<keyword evidence="3" id="KW-0378">Hydrolase</keyword>
<accession>A0A9D9IP21</accession>
<evidence type="ECO:0000256" key="5">
    <source>
        <dbReference type="ARBA" id="ARBA00023285"/>
    </source>
</evidence>
<comment type="caution">
    <text evidence="7">The sequence shown here is derived from an EMBL/GenBank/DDBJ whole genome shotgun (WGS) entry which is preliminary data.</text>
</comment>
<dbReference type="InterPro" id="IPR011650">
    <property type="entry name" value="Peptidase_M20_dimer"/>
</dbReference>
<dbReference type="GO" id="GO:0006526">
    <property type="term" value="P:L-arginine biosynthetic process"/>
    <property type="evidence" value="ECO:0007669"/>
    <property type="project" value="TreeGrafter"/>
</dbReference>
<proteinExistence type="predicted"/>
<dbReference type="SUPFAM" id="SSF53187">
    <property type="entry name" value="Zn-dependent exopeptidases"/>
    <property type="match status" value="1"/>
</dbReference>
<evidence type="ECO:0000256" key="2">
    <source>
        <dbReference type="ARBA" id="ARBA00022723"/>
    </source>
</evidence>
<dbReference type="InterPro" id="IPR050072">
    <property type="entry name" value="Peptidase_M20A"/>
</dbReference>
<evidence type="ECO:0000256" key="1">
    <source>
        <dbReference type="ARBA" id="ARBA00001947"/>
    </source>
</evidence>
<reference evidence="7" key="1">
    <citation type="submission" date="2020-10" db="EMBL/GenBank/DDBJ databases">
        <authorList>
            <person name="Gilroy R."/>
        </authorList>
    </citation>
    <scope>NUCLEOTIDE SEQUENCE</scope>
    <source>
        <strain evidence="7">6919</strain>
    </source>
</reference>
<evidence type="ECO:0000256" key="4">
    <source>
        <dbReference type="ARBA" id="ARBA00022833"/>
    </source>
</evidence>
<dbReference type="InterPro" id="IPR002933">
    <property type="entry name" value="Peptidase_M20"/>
</dbReference>
<dbReference type="Gene3D" id="3.40.630.10">
    <property type="entry name" value="Zn peptidases"/>
    <property type="match status" value="1"/>
</dbReference>
<dbReference type="PANTHER" id="PTHR43808:SF31">
    <property type="entry name" value="N-ACETYL-L-CITRULLINE DEACETYLASE"/>
    <property type="match status" value="1"/>
</dbReference>
<dbReference type="PROSITE" id="PS00758">
    <property type="entry name" value="ARGE_DAPE_CPG2_1"/>
    <property type="match status" value="1"/>
</dbReference>
<reference evidence="7" key="2">
    <citation type="journal article" date="2021" name="PeerJ">
        <title>Extensive microbial diversity within the chicken gut microbiome revealed by metagenomics and culture.</title>
        <authorList>
            <person name="Gilroy R."/>
            <person name="Ravi A."/>
            <person name="Getino M."/>
            <person name="Pursley I."/>
            <person name="Horton D.L."/>
            <person name="Alikhan N.F."/>
            <person name="Baker D."/>
            <person name="Gharbi K."/>
            <person name="Hall N."/>
            <person name="Watson M."/>
            <person name="Adriaenssens E.M."/>
            <person name="Foster-Nyarko E."/>
            <person name="Jarju S."/>
            <person name="Secka A."/>
            <person name="Antonio M."/>
            <person name="Oren A."/>
            <person name="Chaudhuri R.R."/>
            <person name="La Ragione R."/>
            <person name="Hildebrand F."/>
            <person name="Pallen M.J."/>
        </authorList>
    </citation>
    <scope>NUCLEOTIDE SEQUENCE</scope>
    <source>
        <strain evidence="7">6919</strain>
    </source>
</reference>
<evidence type="ECO:0000259" key="6">
    <source>
        <dbReference type="Pfam" id="PF07687"/>
    </source>
</evidence>
<dbReference type="InterPro" id="IPR001261">
    <property type="entry name" value="ArgE/DapE_CS"/>
</dbReference>
<protein>
    <submittedName>
        <fullName evidence="7">M20 family metallo-hydrolase</fullName>
    </submittedName>
</protein>
<keyword evidence="5" id="KW-0170">Cobalt</keyword>
<dbReference type="Pfam" id="PF01546">
    <property type="entry name" value="Peptidase_M20"/>
    <property type="match status" value="1"/>
</dbReference>
<dbReference type="AlphaFoldDB" id="A0A9D9IP21"/>
<dbReference type="InterPro" id="IPR036264">
    <property type="entry name" value="Bact_exopeptidase_dim_dom"/>
</dbReference>
<feature type="domain" description="Peptidase M20 dimerisation" evidence="6">
    <location>
        <begin position="167"/>
        <end position="264"/>
    </location>
</feature>
<dbReference type="EMBL" id="JADIMC010000030">
    <property type="protein sequence ID" value="MBO8475812.1"/>
    <property type="molecule type" value="Genomic_DNA"/>
</dbReference>
<keyword evidence="4" id="KW-0862">Zinc</keyword>
<dbReference type="CDD" id="cd05651">
    <property type="entry name" value="M20_ArgE_DapE-like"/>
    <property type="match status" value="1"/>
</dbReference>
<comment type="cofactor">
    <cofactor evidence="1">
        <name>Zn(2+)</name>
        <dbReference type="ChEBI" id="CHEBI:29105"/>
    </cofactor>
</comment>
<sequence length="354" mass="38274">MDELFYNAVDLLKSLIAVPSVSREENAAADVVVNFLMQYGCKVERRGNNVWTIANGYFSEKPTLLLNSHIDTVRPVAGWTRDPFTAEEDEDGRIYGLGSNDAGASLVSLIAAYLLLSSKQQSYNLVFLASCEEEVSGKGGIESVLPLLPNIDFAVVGEPTGMRPAVAEKGLIVLDGVVTGISGHAARGEGVNAIYKAIGVVDALRSLRFPVESEYLGPVRVSVTQIESGTQHNVVPDLCRIVADVRTTDAYTNEQTLELIRRAVPDCSLEPRSLRLRPSSVSVGHPVVQRLMFAGKEPFGSPTLSDQALMPFLSVKFGPGDSVRSHTADEFVYVAEIREAIQLYSTVLDGVSLT</sequence>
<evidence type="ECO:0000313" key="7">
    <source>
        <dbReference type="EMBL" id="MBO8475812.1"/>
    </source>
</evidence>
<dbReference type="Pfam" id="PF07687">
    <property type="entry name" value="M20_dimer"/>
    <property type="match status" value="1"/>
</dbReference>
<organism evidence="7 8">
    <name type="scientific">Candidatus Limisoma faecipullorum</name>
    <dbReference type="NCBI Taxonomy" id="2840854"/>
    <lineage>
        <taxon>Bacteria</taxon>
        <taxon>Pseudomonadati</taxon>
        <taxon>Bacteroidota</taxon>
        <taxon>Bacteroidia</taxon>
        <taxon>Bacteroidales</taxon>
        <taxon>Candidatus Limisoma</taxon>
    </lineage>
</organism>
<dbReference type="GO" id="GO:0008777">
    <property type="term" value="F:acetylornithine deacetylase activity"/>
    <property type="evidence" value="ECO:0007669"/>
    <property type="project" value="TreeGrafter"/>
</dbReference>
<dbReference type="SUPFAM" id="SSF55031">
    <property type="entry name" value="Bacterial exopeptidase dimerisation domain"/>
    <property type="match status" value="1"/>
</dbReference>
<evidence type="ECO:0000313" key="8">
    <source>
        <dbReference type="Proteomes" id="UP000823598"/>
    </source>
</evidence>
<dbReference type="PANTHER" id="PTHR43808">
    <property type="entry name" value="ACETYLORNITHINE DEACETYLASE"/>
    <property type="match status" value="1"/>
</dbReference>
<evidence type="ECO:0000256" key="3">
    <source>
        <dbReference type="ARBA" id="ARBA00022801"/>
    </source>
</evidence>
<dbReference type="GO" id="GO:0046872">
    <property type="term" value="F:metal ion binding"/>
    <property type="evidence" value="ECO:0007669"/>
    <property type="project" value="UniProtKB-KW"/>
</dbReference>
<dbReference type="Gene3D" id="3.30.70.360">
    <property type="match status" value="1"/>
</dbReference>
<keyword evidence="2" id="KW-0479">Metal-binding</keyword>
<name>A0A9D9IP21_9BACT</name>